<organism evidence="10 11">
    <name type="scientific">Nibricoccus aquaticus</name>
    <dbReference type="NCBI Taxonomy" id="2576891"/>
    <lineage>
        <taxon>Bacteria</taxon>
        <taxon>Pseudomonadati</taxon>
        <taxon>Verrucomicrobiota</taxon>
        <taxon>Opitutia</taxon>
        <taxon>Opitutales</taxon>
        <taxon>Opitutaceae</taxon>
        <taxon>Nibricoccus</taxon>
    </lineage>
</organism>
<name>A0A290QMU9_9BACT</name>
<dbReference type="CDD" id="cd11325">
    <property type="entry name" value="AmyAc_GTHase"/>
    <property type="match status" value="1"/>
</dbReference>
<evidence type="ECO:0000313" key="10">
    <source>
        <dbReference type="EMBL" id="ATC65532.1"/>
    </source>
</evidence>
<reference evidence="10 11" key="1">
    <citation type="submission" date="2017-09" db="EMBL/GenBank/DDBJ databases">
        <title>Complete genome sequence of Verrucomicrobial strain HZ-65, isolated from freshwater.</title>
        <authorList>
            <person name="Choi A."/>
        </authorList>
    </citation>
    <scope>NUCLEOTIDE SEQUENCE [LARGE SCALE GENOMIC DNA]</scope>
    <source>
        <strain evidence="10 11">HZ-65</strain>
    </source>
</reference>
<dbReference type="InterPro" id="IPR004193">
    <property type="entry name" value="Glyco_hydro_13_N"/>
</dbReference>
<gene>
    <name evidence="10" type="ORF">CMV30_17130</name>
</gene>
<comment type="similarity">
    <text evidence="3">Belongs to the glycosyl hydrolase 13 family. GlgB subfamily.</text>
</comment>
<feature type="domain" description="Glycosyl hydrolase family 13 catalytic" evidence="9">
    <location>
        <begin position="143"/>
        <end position="500"/>
    </location>
</feature>
<dbReference type="InterPro" id="IPR006048">
    <property type="entry name" value="A-amylase/branching_C"/>
</dbReference>
<dbReference type="Gene3D" id="2.60.40.1180">
    <property type="entry name" value="Golgi alpha-mannosidase II"/>
    <property type="match status" value="1"/>
</dbReference>
<dbReference type="InterPro" id="IPR017853">
    <property type="entry name" value="GH"/>
</dbReference>
<keyword evidence="5" id="KW-0808">Transferase</keyword>
<comment type="function">
    <text evidence="2">Catalyzes the formation of the alpha-1,6-glucosidic linkages in glycogen by scission of a 1,4-alpha-linked oligosaccharide from growing alpha-1,4-glucan chains and the subsequent attachment of the oligosaccharide to the alpha-1,6 position.</text>
</comment>
<dbReference type="InterPro" id="IPR006047">
    <property type="entry name" value="GH13_cat_dom"/>
</dbReference>
<dbReference type="SMART" id="SM00642">
    <property type="entry name" value="Aamy"/>
    <property type="match status" value="1"/>
</dbReference>
<feature type="active site" description="Nucleophile" evidence="7">
    <location>
        <position position="303"/>
    </location>
</feature>
<dbReference type="InterPro" id="IPR013780">
    <property type="entry name" value="Glyco_hydro_b"/>
</dbReference>
<dbReference type="InterPro" id="IPR037439">
    <property type="entry name" value="Branching_enzy"/>
</dbReference>
<dbReference type="GO" id="GO:0003844">
    <property type="term" value="F:1,4-alpha-glucan branching enzyme activity"/>
    <property type="evidence" value="ECO:0007669"/>
    <property type="project" value="UniProtKB-EC"/>
</dbReference>
<dbReference type="GO" id="GO:0005978">
    <property type="term" value="P:glycogen biosynthetic process"/>
    <property type="evidence" value="ECO:0007669"/>
    <property type="project" value="InterPro"/>
</dbReference>
<evidence type="ECO:0000256" key="1">
    <source>
        <dbReference type="ARBA" id="ARBA00000826"/>
    </source>
</evidence>
<dbReference type="SUPFAM" id="SSF51011">
    <property type="entry name" value="Glycosyl hydrolase domain"/>
    <property type="match status" value="1"/>
</dbReference>
<keyword evidence="11" id="KW-1185">Reference proteome</keyword>
<dbReference type="CDD" id="cd02855">
    <property type="entry name" value="E_set_GBE_prok_N"/>
    <property type="match status" value="1"/>
</dbReference>
<proteinExistence type="inferred from homology"/>
<dbReference type="InterPro" id="IPR044143">
    <property type="entry name" value="GlgB_N_E_set_prok"/>
</dbReference>
<dbReference type="PIRSF" id="PIRSF000463">
    <property type="entry name" value="GlgB"/>
    <property type="match status" value="1"/>
</dbReference>
<dbReference type="Pfam" id="PF02806">
    <property type="entry name" value="Alpha-amylase_C"/>
    <property type="match status" value="1"/>
</dbReference>
<dbReference type="Gene3D" id="3.20.20.80">
    <property type="entry name" value="Glycosidases"/>
    <property type="match status" value="1"/>
</dbReference>
<evidence type="ECO:0000256" key="7">
    <source>
        <dbReference type="PIRSR" id="PIRSR000463-1"/>
    </source>
</evidence>
<dbReference type="GO" id="GO:0004553">
    <property type="term" value="F:hydrolase activity, hydrolyzing O-glycosyl compounds"/>
    <property type="evidence" value="ECO:0007669"/>
    <property type="project" value="InterPro"/>
</dbReference>
<evidence type="ECO:0000256" key="4">
    <source>
        <dbReference type="ARBA" id="ARBA00012541"/>
    </source>
</evidence>
<dbReference type="Pfam" id="PF02922">
    <property type="entry name" value="CBM_48"/>
    <property type="match status" value="1"/>
</dbReference>
<comment type="catalytic activity">
    <reaction evidence="1">
        <text>Transfers a segment of a (1-&gt;4)-alpha-D-glucan chain to a primary hydroxy group in a similar glucan chain.</text>
        <dbReference type="EC" id="2.4.1.18"/>
    </reaction>
</comment>
<sequence length="622" mass="68298">MSTATLQPSSTASRSKPAPSASVAGMGAIPLSGSSGVAFRVWAPHADAVSVVGSFNDWDAAAHPLAKEGSGNWYAAIPSAKPGDEYRFALKRGDDEFTRIDPRALRVTNSIGNGVIWQKPASPTSAGAKKFTPPTLDQLVIYELHIGTFNTSKETGPGTFASATEKLPYLRDLGINAVEVMPVAEFAGDFSWGYNPAHPYAVESIYGGPDAFLAFIEAAHAHGIAVILDVVYNHFGPGDLSIWQFDGWNENNLGGIYFYNDWRAQTPWGDTRPDYGRGEVRSYIRDNALMWFRDFGIDGLRWDMSVYIRTYKGNTGDPADDLKEGWGLCQWVNDEIHKEFPHAITIAEDLHDSEWIVKGTGAGGAGFNSQWDAAFVHPVRATMIVANDEHRSLDAVIGALKNKYDDDAFKRVVYSESHDEVANGKARLPSEIDANAADAYHARKRSTLGAALVMTAPGIPMLFQGQELLEDEWFRDEVPLDWEKQSRFAGVHALYRDLVSLRRNLSGHTAGLSGQHIETHHVNHEKKILGFHRWRDHGAGDDVIVIMNLSSEPVTDYAIGVPSTGNWRVRFNSDAKAYSPDFNDHTAPDAETVAEPLDGFEHRIVTGLAPYSALILSQDRAS</sequence>
<evidence type="ECO:0000256" key="6">
    <source>
        <dbReference type="ARBA" id="ARBA00023277"/>
    </source>
</evidence>
<dbReference type="PANTHER" id="PTHR43651:SF11">
    <property type="entry name" value="MALTO-OLIGOSYLTREHALOSE TREHALOHYDROLASE"/>
    <property type="match status" value="1"/>
</dbReference>
<evidence type="ECO:0000256" key="3">
    <source>
        <dbReference type="ARBA" id="ARBA00009000"/>
    </source>
</evidence>
<evidence type="ECO:0000256" key="5">
    <source>
        <dbReference type="ARBA" id="ARBA00022679"/>
    </source>
</evidence>
<feature type="active site" description="Proton donor" evidence="7">
    <location>
        <position position="348"/>
    </location>
</feature>
<dbReference type="SUPFAM" id="SSF51445">
    <property type="entry name" value="(Trans)glycosidases"/>
    <property type="match status" value="1"/>
</dbReference>
<dbReference type="SUPFAM" id="SSF81296">
    <property type="entry name" value="E set domains"/>
    <property type="match status" value="1"/>
</dbReference>
<evidence type="ECO:0000313" key="11">
    <source>
        <dbReference type="Proteomes" id="UP000217265"/>
    </source>
</evidence>
<dbReference type="Proteomes" id="UP000217265">
    <property type="component" value="Chromosome"/>
</dbReference>
<dbReference type="Gene3D" id="2.60.40.10">
    <property type="entry name" value="Immunoglobulins"/>
    <property type="match status" value="1"/>
</dbReference>
<dbReference type="InterPro" id="IPR014756">
    <property type="entry name" value="Ig_E-set"/>
</dbReference>
<keyword evidence="6" id="KW-0119">Carbohydrate metabolism</keyword>
<feature type="compositionally biased region" description="Polar residues" evidence="8">
    <location>
        <begin position="1"/>
        <end position="14"/>
    </location>
</feature>
<dbReference type="OrthoDB" id="9800174at2"/>
<dbReference type="EC" id="2.4.1.18" evidence="4"/>
<dbReference type="Pfam" id="PF00128">
    <property type="entry name" value="Alpha-amylase"/>
    <property type="match status" value="1"/>
</dbReference>
<dbReference type="InterPro" id="IPR013783">
    <property type="entry name" value="Ig-like_fold"/>
</dbReference>
<evidence type="ECO:0000256" key="2">
    <source>
        <dbReference type="ARBA" id="ARBA00002953"/>
    </source>
</evidence>
<dbReference type="AlphaFoldDB" id="A0A290QMU9"/>
<dbReference type="PANTHER" id="PTHR43651">
    <property type="entry name" value="1,4-ALPHA-GLUCAN-BRANCHING ENZYME"/>
    <property type="match status" value="1"/>
</dbReference>
<accession>A0A290QMU9</accession>
<dbReference type="RefSeq" id="WP_096057161.1">
    <property type="nucleotide sequence ID" value="NZ_CP023344.1"/>
</dbReference>
<dbReference type="EMBL" id="CP023344">
    <property type="protein sequence ID" value="ATC65532.1"/>
    <property type="molecule type" value="Genomic_DNA"/>
</dbReference>
<dbReference type="KEGG" id="vbh:CMV30_17130"/>
<evidence type="ECO:0000256" key="8">
    <source>
        <dbReference type="SAM" id="MobiDB-lite"/>
    </source>
</evidence>
<feature type="region of interest" description="Disordered" evidence="8">
    <location>
        <begin position="1"/>
        <end position="22"/>
    </location>
</feature>
<dbReference type="GO" id="GO:0043169">
    <property type="term" value="F:cation binding"/>
    <property type="evidence" value="ECO:0007669"/>
    <property type="project" value="InterPro"/>
</dbReference>
<protein>
    <recommendedName>
        <fullName evidence="4">1,4-alpha-glucan branching enzyme</fullName>
        <ecNumber evidence="4">2.4.1.18</ecNumber>
    </recommendedName>
</protein>
<evidence type="ECO:0000259" key="9">
    <source>
        <dbReference type="SMART" id="SM00642"/>
    </source>
</evidence>